<gene>
    <name evidence="3" type="ORF">GRI58_13205</name>
</gene>
<dbReference type="Proteomes" id="UP000439780">
    <property type="component" value="Unassembled WGS sequence"/>
</dbReference>
<evidence type="ECO:0000256" key="1">
    <source>
        <dbReference type="SAM" id="MobiDB-lite"/>
    </source>
</evidence>
<feature type="region of interest" description="Disordered" evidence="1">
    <location>
        <begin position="141"/>
        <end position="163"/>
    </location>
</feature>
<evidence type="ECO:0000313" key="3">
    <source>
        <dbReference type="EMBL" id="MXP29766.1"/>
    </source>
</evidence>
<reference evidence="3 4" key="1">
    <citation type="submission" date="2019-12" db="EMBL/GenBank/DDBJ databases">
        <title>Genomic-based taxomic classification of the family Erythrobacteraceae.</title>
        <authorList>
            <person name="Xu L."/>
        </authorList>
    </citation>
    <scope>NUCLEOTIDE SEQUENCE [LARGE SCALE GENOMIC DNA]</scope>
    <source>
        <strain evidence="3 4">KEMB 9005-328</strain>
    </source>
</reference>
<keyword evidence="2" id="KW-0732">Signal</keyword>
<dbReference type="RefSeq" id="WP_160754071.1">
    <property type="nucleotide sequence ID" value="NZ_WTYA01000011.1"/>
</dbReference>
<comment type="caution">
    <text evidence="3">The sequence shown here is derived from an EMBL/GenBank/DDBJ whole genome shotgun (WGS) entry which is preliminary data.</text>
</comment>
<dbReference type="OrthoDB" id="7410599at2"/>
<organism evidence="3 4">
    <name type="scientific">Qipengyuania algicida</name>
    <dbReference type="NCBI Taxonomy" id="1836209"/>
    <lineage>
        <taxon>Bacteria</taxon>
        <taxon>Pseudomonadati</taxon>
        <taxon>Pseudomonadota</taxon>
        <taxon>Alphaproteobacteria</taxon>
        <taxon>Sphingomonadales</taxon>
        <taxon>Erythrobacteraceae</taxon>
        <taxon>Qipengyuania</taxon>
    </lineage>
</organism>
<dbReference type="AlphaFoldDB" id="A0A845AMM5"/>
<accession>A0A845AMM5</accession>
<evidence type="ECO:0000313" key="4">
    <source>
        <dbReference type="Proteomes" id="UP000439780"/>
    </source>
</evidence>
<name>A0A845AMM5_9SPHN</name>
<proteinExistence type="predicted"/>
<feature type="chain" id="PRO_5032690580" evidence="2">
    <location>
        <begin position="22"/>
        <end position="194"/>
    </location>
</feature>
<protein>
    <submittedName>
        <fullName evidence="3">Uncharacterized protein</fullName>
    </submittedName>
</protein>
<evidence type="ECO:0000256" key="2">
    <source>
        <dbReference type="SAM" id="SignalP"/>
    </source>
</evidence>
<keyword evidence="4" id="KW-1185">Reference proteome</keyword>
<dbReference type="EMBL" id="WTYA01000011">
    <property type="protein sequence ID" value="MXP29766.1"/>
    <property type="molecule type" value="Genomic_DNA"/>
</dbReference>
<sequence>MNLSPVFLGTCLACALGGAIAGTSLGSTPVLARADTDTMQPSGSPAIDQSVAVSQSTQLSPDHYPLVTPRGTVAVVDLSERGLYSQTRYRDSDAYVATALAAGQIDAGNHQQPVMARAVNQVAPKTSSSSLATNASTRSLNLAQGPGQINDPAATPARAGAKSESAIGHARIINVSDAIQQNRKQLEPVNLANR</sequence>
<feature type="signal peptide" evidence="2">
    <location>
        <begin position="1"/>
        <end position="21"/>
    </location>
</feature>